<dbReference type="GO" id="GO:0008233">
    <property type="term" value="F:peptidase activity"/>
    <property type="evidence" value="ECO:0007669"/>
    <property type="project" value="UniProtKB-KW"/>
</dbReference>
<sequence length="63" mass="7477">MQPTLQKCTKKEINTLRQISIETYYDTFASMNTVETMQAYLEIAFAKDKLEQEQDEKVLYLCF</sequence>
<dbReference type="GO" id="GO:0016746">
    <property type="term" value="F:acyltransferase activity"/>
    <property type="evidence" value="ECO:0007669"/>
    <property type="project" value="UniProtKB-KW"/>
</dbReference>
<gene>
    <name evidence="1" type="primary">paiA</name>
    <name evidence="1" type="ORF">NCTC11087_00370</name>
</gene>
<dbReference type="EMBL" id="UHFX01000003">
    <property type="protein sequence ID" value="SUO03508.1"/>
    <property type="molecule type" value="Genomic_DNA"/>
</dbReference>
<organism evidence="1 2">
    <name type="scientific">Faecalicoccus pleomorphus</name>
    <dbReference type="NCBI Taxonomy" id="1323"/>
    <lineage>
        <taxon>Bacteria</taxon>
        <taxon>Bacillati</taxon>
        <taxon>Bacillota</taxon>
        <taxon>Erysipelotrichia</taxon>
        <taxon>Erysipelotrichales</taxon>
        <taxon>Erysipelotrichaceae</taxon>
        <taxon>Faecalicoccus</taxon>
    </lineage>
</organism>
<dbReference type="GO" id="GO:0006508">
    <property type="term" value="P:proteolysis"/>
    <property type="evidence" value="ECO:0007669"/>
    <property type="project" value="UniProtKB-KW"/>
</dbReference>
<dbReference type="RefSeq" id="WP_218564320.1">
    <property type="nucleotide sequence ID" value="NZ_UHFX01000003.1"/>
</dbReference>
<dbReference type="EC" id="2.3.1.-" evidence="1"/>
<keyword evidence="1" id="KW-0645">Protease</keyword>
<protein>
    <submittedName>
        <fullName evidence="1">Protease synthase and sporulation negative regulatory protein PAI 1</fullName>
        <ecNumber evidence="1">2.3.1.-</ecNumber>
    </submittedName>
</protein>
<reference evidence="1 2" key="1">
    <citation type="submission" date="2018-06" db="EMBL/GenBank/DDBJ databases">
        <authorList>
            <consortium name="Pathogen Informatics"/>
            <person name="Doyle S."/>
        </authorList>
    </citation>
    <scope>NUCLEOTIDE SEQUENCE [LARGE SCALE GENOMIC DNA]</scope>
    <source>
        <strain evidence="1 2">NCTC11087</strain>
    </source>
</reference>
<name>A0A380LI19_9FIRM</name>
<evidence type="ECO:0000313" key="2">
    <source>
        <dbReference type="Proteomes" id="UP000255523"/>
    </source>
</evidence>
<evidence type="ECO:0000313" key="1">
    <source>
        <dbReference type="EMBL" id="SUO03508.1"/>
    </source>
</evidence>
<dbReference type="AlphaFoldDB" id="A0A380LI19"/>
<accession>A0A380LI19</accession>
<proteinExistence type="predicted"/>
<keyword evidence="1" id="KW-0808">Transferase</keyword>
<dbReference type="Proteomes" id="UP000255523">
    <property type="component" value="Unassembled WGS sequence"/>
</dbReference>
<dbReference type="GeneID" id="77463058"/>
<keyword evidence="1" id="KW-0012">Acyltransferase</keyword>
<keyword evidence="2" id="KW-1185">Reference proteome</keyword>
<keyword evidence="1" id="KW-0378">Hydrolase</keyword>